<dbReference type="SUPFAM" id="SSF57184">
    <property type="entry name" value="Growth factor receptor domain"/>
    <property type="match status" value="1"/>
</dbReference>
<dbReference type="AlphaFoldDB" id="T1FPE5"/>
<protein>
    <recommendedName>
        <fullName evidence="5">TNFR-Cys domain-containing protein</fullName>
    </recommendedName>
</protein>
<dbReference type="GeneID" id="20210692"/>
<reference evidence="2 4" key="2">
    <citation type="journal article" date="2013" name="Nature">
        <title>Insights into bilaterian evolution from three spiralian genomes.</title>
        <authorList>
            <person name="Simakov O."/>
            <person name="Marletaz F."/>
            <person name="Cho S.J."/>
            <person name="Edsinger-Gonzales E."/>
            <person name="Havlak P."/>
            <person name="Hellsten U."/>
            <person name="Kuo D.H."/>
            <person name="Larsson T."/>
            <person name="Lv J."/>
            <person name="Arendt D."/>
            <person name="Savage R."/>
            <person name="Osoegawa K."/>
            <person name="de Jong P."/>
            <person name="Grimwood J."/>
            <person name="Chapman J.A."/>
            <person name="Shapiro H."/>
            <person name="Aerts A."/>
            <person name="Otillar R.P."/>
            <person name="Terry A.Y."/>
            <person name="Boore J.L."/>
            <person name="Grigoriev I.V."/>
            <person name="Lindberg D.R."/>
            <person name="Seaver E.C."/>
            <person name="Weisblat D.A."/>
            <person name="Putnam N.H."/>
            <person name="Rokhsar D.S."/>
        </authorList>
    </citation>
    <scope>NUCLEOTIDE SEQUENCE</scope>
</reference>
<keyword evidence="1" id="KW-0812">Transmembrane</keyword>
<feature type="transmembrane region" description="Helical" evidence="1">
    <location>
        <begin position="366"/>
        <end position="385"/>
    </location>
</feature>
<dbReference type="CTD" id="20210692"/>
<name>T1FPE5_HELRO</name>
<evidence type="ECO:0000313" key="2">
    <source>
        <dbReference type="EMBL" id="ESO12268.1"/>
    </source>
</evidence>
<reference evidence="3" key="3">
    <citation type="submission" date="2015-06" db="UniProtKB">
        <authorList>
            <consortium name="EnsemblMetazoa"/>
        </authorList>
    </citation>
    <scope>IDENTIFICATION</scope>
</reference>
<reference evidence="4" key="1">
    <citation type="submission" date="2012-12" db="EMBL/GenBank/DDBJ databases">
        <authorList>
            <person name="Hellsten U."/>
            <person name="Grimwood J."/>
            <person name="Chapman J.A."/>
            <person name="Shapiro H."/>
            <person name="Aerts A."/>
            <person name="Otillar R.P."/>
            <person name="Terry A.Y."/>
            <person name="Boore J.L."/>
            <person name="Simakov O."/>
            <person name="Marletaz F."/>
            <person name="Cho S.-J."/>
            <person name="Edsinger-Gonzales E."/>
            <person name="Havlak P."/>
            <person name="Kuo D.-H."/>
            <person name="Larsson T."/>
            <person name="Lv J."/>
            <person name="Arendt D."/>
            <person name="Savage R."/>
            <person name="Osoegawa K."/>
            <person name="de Jong P."/>
            <person name="Lindberg D.R."/>
            <person name="Seaver E.C."/>
            <person name="Weisblat D.A."/>
            <person name="Putnam N.H."/>
            <person name="Grigoriev I.V."/>
            <person name="Rokhsar D.S."/>
        </authorList>
    </citation>
    <scope>NUCLEOTIDE SEQUENCE</scope>
</reference>
<evidence type="ECO:0000313" key="4">
    <source>
        <dbReference type="Proteomes" id="UP000015101"/>
    </source>
</evidence>
<evidence type="ECO:0008006" key="5">
    <source>
        <dbReference type="Google" id="ProtNLM"/>
    </source>
</evidence>
<dbReference type="Proteomes" id="UP000015101">
    <property type="component" value="Unassembled WGS sequence"/>
</dbReference>
<proteinExistence type="predicted"/>
<organism evidence="3 4">
    <name type="scientific">Helobdella robusta</name>
    <name type="common">Californian leech</name>
    <dbReference type="NCBI Taxonomy" id="6412"/>
    <lineage>
        <taxon>Eukaryota</taxon>
        <taxon>Metazoa</taxon>
        <taxon>Spiralia</taxon>
        <taxon>Lophotrochozoa</taxon>
        <taxon>Annelida</taxon>
        <taxon>Clitellata</taxon>
        <taxon>Hirudinea</taxon>
        <taxon>Rhynchobdellida</taxon>
        <taxon>Glossiphoniidae</taxon>
        <taxon>Helobdella</taxon>
    </lineage>
</organism>
<keyword evidence="1" id="KW-1133">Transmembrane helix</keyword>
<dbReference type="EMBL" id="KB095811">
    <property type="protein sequence ID" value="ESO12268.1"/>
    <property type="molecule type" value="Genomic_DNA"/>
</dbReference>
<dbReference type="InParanoid" id="T1FPE5"/>
<dbReference type="HOGENOM" id="CLU_710335_0_0_1"/>
<sequence length="389" mass="40896">MGGYNLKLTLKIAPRTVRCAHTTTRGKQLLAQLASSTMDSDLMEHALSATDGSMVCSTCSSGYQYNTGTCGSCSLNCLTCVAAGAVTVCTACQTGSVMNMTSQLCIPCPDKCSSCSISGATTVCNPFGCPKGYAVAADGTCQACSKLTFTNCVQCSDVSGSGTGKSTCQDCAAGYGLQEGNSGCQSCSSLTKCGKCIDLATGCTKCASGLTPDVDGSSCGSMYTLTSLFHTLCAHPLYFETVNTCLYIKNVAFMFVRLSCCYYLLTVTCYACNSTSQCDPSTSKSQFCPTSKGSSCWVTKLYNLKTGTNQIATGCYQQTCDDSYTSENCENNTEIKMCKKCCTTDKCNSFSLKGRSTASSVKQVELLAFAATTVVSFLFIIIIRLTSAL</sequence>
<accession>T1FPE5</accession>
<gene>
    <name evidence="3" type="primary">20210692</name>
    <name evidence="2" type="ORF">HELRODRAFT_187818</name>
</gene>
<dbReference type="KEGG" id="hro:HELRODRAFT_187818"/>
<keyword evidence="1" id="KW-0472">Membrane</keyword>
<dbReference type="EnsemblMetazoa" id="HelroT187818">
    <property type="protein sequence ID" value="HelroP187818"/>
    <property type="gene ID" value="HelroG187818"/>
</dbReference>
<evidence type="ECO:0000256" key="1">
    <source>
        <dbReference type="SAM" id="Phobius"/>
    </source>
</evidence>
<keyword evidence="4" id="KW-1185">Reference proteome</keyword>
<evidence type="ECO:0000313" key="3">
    <source>
        <dbReference type="EnsemblMetazoa" id="HelroP187818"/>
    </source>
</evidence>
<dbReference type="EMBL" id="AMQM01000123">
    <property type="status" value="NOT_ANNOTATED_CDS"/>
    <property type="molecule type" value="Genomic_DNA"/>
</dbReference>
<dbReference type="InterPro" id="IPR009030">
    <property type="entry name" value="Growth_fac_rcpt_cys_sf"/>
</dbReference>
<dbReference type="RefSeq" id="XP_009008988.1">
    <property type="nucleotide sequence ID" value="XM_009010740.1"/>
</dbReference>